<accession>A0ABV7H4H8</accession>
<keyword evidence="2" id="KW-0560">Oxidoreductase</keyword>
<dbReference type="EMBL" id="JBHRTI010000003">
    <property type="protein sequence ID" value="MFC3147369.1"/>
    <property type="molecule type" value="Genomic_DNA"/>
</dbReference>
<dbReference type="PANTHER" id="PTHR19328:SF75">
    <property type="entry name" value="ALDOSE SUGAR DEHYDROGENASE YLII"/>
    <property type="match status" value="1"/>
</dbReference>
<dbReference type="InterPro" id="IPR011042">
    <property type="entry name" value="6-blade_b-propeller_TolB-like"/>
</dbReference>
<evidence type="ECO:0000259" key="1">
    <source>
        <dbReference type="Pfam" id="PF07995"/>
    </source>
</evidence>
<proteinExistence type="predicted"/>
<dbReference type="PANTHER" id="PTHR19328">
    <property type="entry name" value="HEDGEHOG-INTERACTING PROTEIN"/>
    <property type="match status" value="1"/>
</dbReference>
<feature type="domain" description="Glucose/Sorbosone dehydrogenase" evidence="1">
    <location>
        <begin position="2"/>
        <end position="354"/>
    </location>
</feature>
<dbReference type="SUPFAM" id="SSF50952">
    <property type="entry name" value="Soluble quinoprotein glucose dehydrogenase"/>
    <property type="match status" value="1"/>
</dbReference>
<comment type="caution">
    <text evidence="2">The sequence shown here is derived from an EMBL/GenBank/DDBJ whole genome shotgun (WGS) entry which is preliminary data.</text>
</comment>
<dbReference type="Gene3D" id="2.120.10.30">
    <property type="entry name" value="TolB, C-terminal domain"/>
    <property type="match status" value="1"/>
</dbReference>
<dbReference type="GO" id="GO:0016491">
    <property type="term" value="F:oxidoreductase activity"/>
    <property type="evidence" value="ECO:0007669"/>
    <property type="project" value="UniProtKB-KW"/>
</dbReference>
<dbReference type="InterPro" id="IPR012938">
    <property type="entry name" value="Glc/Sorbosone_DH"/>
</dbReference>
<dbReference type="RefSeq" id="WP_377302320.1">
    <property type="nucleotide sequence ID" value="NZ_CP180191.1"/>
</dbReference>
<dbReference type="Proteomes" id="UP001595556">
    <property type="component" value="Unassembled WGS sequence"/>
</dbReference>
<reference evidence="3" key="1">
    <citation type="journal article" date="2019" name="Int. J. Syst. Evol. Microbiol.">
        <title>The Global Catalogue of Microorganisms (GCM) 10K type strain sequencing project: providing services to taxonomists for standard genome sequencing and annotation.</title>
        <authorList>
            <consortium name="The Broad Institute Genomics Platform"/>
            <consortium name="The Broad Institute Genome Sequencing Center for Infectious Disease"/>
            <person name="Wu L."/>
            <person name="Ma J."/>
        </authorList>
    </citation>
    <scope>NUCLEOTIDE SEQUENCE [LARGE SCALE GENOMIC DNA]</scope>
    <source>
        <strain evidence="3">KCTC 52168</strain>
    </source>
</reference>
<keyword evidence="3" id="KW-1185">Reference proteome</keyword>
<dbReference type="InterPro" id="IPR011041">
    <property type="entry name" value="Quinoprot_gluc/sorb_DH_b-prop"/>
</dbReference>
<name>A0ABV7H4H8_9BURK</name>
<organism evidence="2 3">
    <name type="scientific">Piscinibacterium candidicorallinum</name>
    <dbReference type="NCBI Taxonomy" id="1793872"/>
    <lineage>
        <taxon>Bacteria</taxon>
        <taxon>Pseudomonadati</taxon>
        <taxon>Pseudomonadota</taxon>
        <taxon>Betaproteobacteria</taxon>
        <taxon>Burkholderiales</taxon>
        <taxon>Piscinibacterium</taxon>
    </lineage>
</organism>
<protein>
    <submittedName>
        <fullName evidence="2">PQQ-dependent sugar dehydrogenase</fullName>
        <ecNumber evidence="2">1.1.5.-</ecNumber>
    </submittedName>
</protein>
<dbReference type="EC" id="1.1.5.-" evidence="2"/>
<sequence length="357" mass="37772">MNPWGLAFLPGGRFLVTEKGGTMRIVQSNGSRSAAITGVPSVDSVGQGGLLDVALAPDYATSQRIYWSYAERDGSGANGLAVATATLNETTLALSGVQVIYRQTPKVSGSSGHFGGRILFAPDGKLFVMMGDRQNGDQRGFSQDLSRGNGKIARINTDGTAPADNPFTGQSGAQAAIWALGIRNPQGAAIHPTTGDLWINEHGPQGGDEVNRITRGANYGWPIRSYGCEYGATQGEACWIGGGTHAPTYVEPVTTWTPTSTAPSGMLIYSGNGIPEWRNKALVGGMQYGGTLWRVDIDQAGAIRCTVRGGQPAQNCGEVLFNNAKIGKRIRDVRQGPDGWVYLLTDAANGEILRISR</sequence>
<evidence type="ECO:0000313" key="3">
    <source>
        <dbReference type="Proteomes" id="UP001595556"/>
    </source>
</evidence>
<dbReference type="Pfam" id="PF07995">
    <property type="entry name" value="GSDH"/>
    <property type="match status" value="1"/>
</dbReference>
<gene>
    <name evidence="2" type="ORF">ACFOEN_06920</name>
</gene>
<evidence type="ECO:0000313" key="2">
    <source>
        <dbReference type="EMBL" id="MFC3147369.1"/>
    </source>
</evidence>